<organism evidence="1 2">
    <name type="scientific">Thalassorhabdomicrobium marinisediminis</name>
    <dbReference type="NCBI Taxonomy" id="2170577"/>
    <lineage>
        <taxon>Bacteria</taxon>
        <taxon>Pseudomonadati</taxon>
        <taxon>Pseudomonadota</taxon>
        <taxon>Alphaproteobacteria</taxon>
        <taxon>Rhodobacterales</taxon>
        <taxon>Paracoccaceae</taxon>
        <taxon>Thalassorhabdomicrobium</taxon>
    </lineage>
</organism>
<name>A0A2T7FWN7_9RHOB</name>
<dbReference type="Proteomes" id="UP000244817">
    <property type="component" value="Unassembled WGS sequence"/>
</dbReference>
<comment type="caution">
    <text evidence="1">The sequence shown here is derived from an EMBL/GenBank/DDBJ whole genome shotgun (WGS) entry which is preliminary data.</text>
</comment>
<reference evidence="1 2" key="1">
    <citation type="submission" date="2018-04" db="EMBL/GenBank/DDBJ databases">
        <title>Pelagivirga bohaiensis gen. nov., sp. nov., a bacterium isolated from the Bohai Sea.</title>
        <authorList>
            <person name="Ji X."/>
        </authorList>
    </citation>
    <scope>NUCLEOTIDE SEQUENCE [LARGE SCALE GENOMIC DNA]</scope>
    <source>
        <strain evidence="1 2">BH-SD16</strain>
    </source>
</reference>
<keyword evidence="2" id="KW-1185">Reference proteome</keyword>
<evidence type="ECO:0000313" key="2">
    <source>
        <dbReference type="Proteomes" id="UP000244817"/>
    </source>
</evidence>
<evidence type="ECO:0000313" key="1">
    <source>
        <dbReference type="EMBL" id="PVA06577.1"/>
    </source>
</evidence>
<gene>
    <name evidence="1" type="ORF">DC363_08555</name>
</gene>
<sequence length="92" mass="9506">MRLAIALCLTLAACAEFPALEGRVSPAVANAPPPELVPLGPLLARAGAAERGAAAVPTALAPRITALRARADRLRGPVIPPVTRARMQRGIR</sequence>
<protein>
    <submittedName>
        <fullName evidence="1">Uncharacterized protein</fullName>
    </submittedName>
</protein>
<dbReference type="AlphaFoldDB" id="A0A2T7FWN7"/>
<dbReference type="RefSeq" id="WP_108640738.1">
    <property type="nucleotide sequence ID" value="NZ_QCYG01000005.1"/>
</dbReference>
<dbReference type="OrthoDB" id="7872359at2"/>
<proteinExistence type="predicted"/>
<dbReference type="EMBL" id="QCYG01000005">
    <property type="protein sequence ID" value="PVA06577.1"/>
    <property type="molecule type" value="Genomic_DNA"/>
</dbReference>
<accession>A0A2T7FWN7</accession>